<comment type="similarity">
    <text evidence="2 4">Belongs to the pterin-4-alpha-carbinolamine dehydratase family.</text>
</comment>
<dbReference type="EC" id="4.2.1.96" evidence="4"/>
<dbReference type="AlphaFoldDB" id="A0AA96WIZ9"/>
<sequence length="95" mass="10353">MATSPLSTEALNAALGELPGWSIEAGKLHRQFQFNSFVEAFGFMSSVALVAESMGHHPEWFNVYNRVTVDLTTHDAGGITDKDVALAKKMNELAQ</sequence>
<reference evidence="5" key="1">
    <citation type="submission" date="2020-05" db="EMBL/GenBank/DDBJ databases">
        <authorList>
            <person name="Zhu T."/>
            <person name="Keshari N."/>
            <person name="Lu X."/>
        </authorList>
    </citation>
    <scope>NUCLEOTIDE SEQUENCE</scope>
    <source>
        <strain evidence="5">NK1-12</strain>
    </source>
</reference>
<dbReference type="Pfam" id="PF01329">
    <property type="entry name" value="Pterin_4a"/>
    <property type="match status" value="1"/>
</dbReference>
<evidence type="ECO:0000256" key="4">
    <source>
        <dbReference type="HAMAP-Rule" id="MF_00434"/>
    </source>
</evidence>
<dbReference type="SUPFAM" id="SSF55248">
    <property type="entry name" value="PCD-like"/>
    <property type="match status" value="1"/>
</dbReference>
<dbReference type="GO" id="GO:0008124">
    <property type="term" value="F:4-alpha-hydroxytetrahydrobiopterin dehydratase activity"/>
    <property type="evidence" value="ECO:0007669"/>
    <property type="project" value="UniProtKB-UniRule"/>
</dbReference>
<dbReference type="NCBIfam" id="NF002018">
    <property type="entry name" value="PRK00823.1-3"/>
    <property type="match status" value="1"/>
</dbReference>
<dbReference type="GO" id="GO:0006729">
    <property type="term" value="P:tetrahydrobiopterin biosynthetic process"/>
    <property type="evidence" value="ECO:0007669"/>
    <property type="project" value="InterPro"/>
</dbReference>
<accession>A0AA96WIZ9</accession>
<dbReference type="PANTHER" id="PTHR12599:SF0">
    <property type="entry name" value="PTERIN-4-ALPHA-CARBINOLAMINE DEHYDRATASE"/>
    <property type="match status" value="1"/>
</dbReference>
<dbReference type="InterPro" id="IPR036428">
    <property type="entry name" value="PCD_sf"/>
</dbReference>
<gene>
    <name evidence="5" type="ORF">HJG54_27220</name>
</gene>
<dbReference type="InterPro" id="IPR001533">
    <property type="entry name" value="Pterin_deHydtase"/>
</dbReference>
<comment type="catalytic activity">
    <reaction evidence="1 4">
        <text>(4aS,6R)-4a-hydroxy-L-erythro-5,6,7,8-tetrahydrobiopterin = (6R)-L-erythro-6,7-dihydrobiopterin + H2O</text>
        <dbReference type="Rhea" id="RHEA:11920"/>
        <dbReference type="ChEBI" id="CHEBI:15377"/>
        <dbReference type="ChEBI" id="CHEBI:15642"/>
        <dbReference type="ChEBI" id="CHEBI:43120"/>
        <dbReference type="EC" id="4.2.1.96"/>
    </reaction>
</comment>
<evidence type="ECO:0000256" key="2">
    <source>
        <dbReference type="ARBA" id="ARBA00006472"/>
    </source>
</evidence>
<dbReference type="HAMAP" id="MF_00434">
    <property type="entry name" value="Pterin_4_alpha"/>
    <property type="match status" value="1"/>
</dbReference>
<evidence type="ECO:0000256" key="3">
    <source>
        <dbReference type="ARBA" id="ARBA00023239"/>
    </source>
</evidence>
<proteinExistence type="inferred from homology"/>
<evidence type="ECO:0000256" key="1">
    <source>
        <dbReference type="ARBA" id="ARBA00001554"/>
    </source>
</evidence>
<dbReference type="Gene3D" id="3.30.1360.20">
    <property type="entry name" value="Transcriptional coactivator/pterin dehydratase"/>
    <property type="match status" value="1"/>
</dbReference>
<dbReference type="PANTHER" id="PTHR12599">
    <property type="entry name" value="PTERIN-4-ALPHA-CARBINOLAMINE DEHYDRATASE"/>
    <property type="match status" value="1"/>
</dbReference>
<organism evidence="5">
    <name type="scientific">Leptolyngbya sp. NK1-12</name>
    <dbReference type="NCBI Taxonomy" id="2547451"/>
    <lineage>
        <taxon>Bacteria</taxon>
        <taxon>Bacillati</taxon>
        <taxon>Cyanobacteriota</taxon>
        <taxon>Cyanophyceae</taxon>
        <taxon>Leptolyngbyales</taxon>
        <taxon>Leptolyngbyaceae</taxon>
        <taxon>Leptolyngbya group</taxon>
        <taxon>Leptolyngbya</taxon>
    </lineage>
</organism>
<dbReference type="NCBIfam" id="NF002017">
    <property type="entry name" value="PRK00823.1-2"/>
    <property type="match status" value="1"/>
</dbReference>
<dbReference type="EMBL" id="CP053586">
    <property type="protein sequence ID" value="WNZ26827.1"/>
    <property type="molecule type" value="Genomic_DNA"/>
</dbReference>
<evidence type="ECO:0000313" key="5">
    <source>
        <dbReference type="EMBL" id="WNZ26827.1"/>
    </source>
</evidence>
<protein>
    <recommendedName>
        <fullName evidence="4">Putative pterin-4-alpha-carbinolamine dehydratase</fullName>
        <shortName evidence="4">PHS</shortName>
        <ecNumber evidence="4">4.2.1.96</ecNumber>
    </recommendedName>
    <alternativeName>
        <fullName evidence="4">4-alpha-hydroxy-tetrahydropterin dehydratase</fullName>
    </alternativeName>
    <alternativeName>
        <fullName evidence="4">Pterin carbinolamine dehydratase</fullName>
        <shortName evidence="4">PCD</shortName>
    </alternativeName>
</protein>
<dbReference type="CDD" id="cd00914">
    <property type="entry name" value="PCD_DCoH_subfamily_b"/>
    <property type="match status" value="1"/>
</dbReference>
<keyword evidence="3 4" id="KW-0456">Lyase</keyword>
<name>A0AA96WIZ9_9CYAN</name>